<evidence type="ECO:0000256" key="1">
    <source>
        <dbReference type="SAM" id="MobiDB-lite"/>
    </source>
</evidence>
<evidence type="ECO:0000313" key="3">
    <source>
        <dbReference type="Proteomes" id="UP000015106"/>
    </source>
</evidence>
<reference evidence="3" key="1">
    <citation type="journal article" date="2013" name="Nature">
        <title>Draft genome of the wheat A-genome progenitor Triticum urartu.</title>
        <authorList>
            <person name="Ling H.Q."/>
            <person name="Zhao S."/>
            <person name="Liu D."/>
            <person name="Wang J."/>
            <person name="Sun H."/>
            <person name="Zhang C."/>
            <person name="Fan H."/>
            <person name="Li D."/>
            <person name="Dong L."/>
            <person name="Tao Y."/>
            <person name="Gao C."/>
            <person name="Wu H."/>
            <person name="Li Y."/>
            <person name="Cui Y."/>
            <person name="Guo X."/>
            <person name="Zheng S."/>
            <person name="Wang B."/>
            <person name="Yu K."/>
            <person name="Liang Q."/>
            <person name="Yang W."/>
            <person name="Lou X."/>
            <person name="Chen J."/>
            <person name="Feng M."/>
            <person name="Jian J."/>
            <person name="Zhang X."/>
            <person name="Luo G."/>
            <person name="Jiang Y."/>
            <person name="Liu J."/>
            <person name="Wang Z."/>
            <person name="Sha Y."/>
            <person name="Zhang B."/>
            <person name="Wu H."/>
            <person name="Tang D."/>
            <person name="Shen Q."/>
            <person name="Xue P."/>
            <person name="Zou S."/>
            <person name="Wang X."/>
            <person name="Liu X."/>
            <person name="Wang F."/>
            <person name="Yang Y."/>
            <person name="An X."/>
            <person name="Dong Z."/>
            <person name="Zhang K."/>
            <person name="Zhang X."/>
            <person name="Luo M.C."/>
            <person name="Dvorak J."/>
            <person name="Tong Y."/>
            <person name="Wang J."/>
            <person name="Yang H."/>
            <person name="Li Z."/>
            <person name="Wang D."/>
            <person name="Zhang A."/>
            <person name="Wang J."/>
        </authorList>
    </citation>
    <scope>NUCLEOTIDE SEQUENCE</scope>
    <source>
        <strain evidence="3">cv. G1812</strain>
    </source>
</reference>
<accession>A0A8R7R8X6</accession>
<keyword evidence="3" id="KW-1185">Reference proteome</keyword>
<name>A0A8R7R8X6_TRIUA</name>
<evidence type="ECO:0000313" key="2">
    <source>
        <dbReference type="EnsemblPlants" id="TuG1812G0700005914.01.T01"/>
    </source>
</evidence>
<dbReference type="AlphaFoldDB" id="A0A8R7R8X6"/>
<sequence length="136" mass="14169">SFRPHRPTAPNPDPNDGHPCASTADCAAGSRASSRTSPSAGPSCRAQSQPATRGRSAAVAIVLRGAAPGQELPYALPADHRLSVRLESSASIRVRHHFLGGHADTCLCLLAVSSLTTDVAEGASQCHAPEEEHFLR</sequence>
<dbReference type="EnsemblPlants" id="TuG1812G0700005914.01.T01">
    <property type="protein sequence ID" value="TuG1812G0700005914.01.T01"/>
    <property type="gene ID" value="TuG1812G0700005914.01"/>
</dbReference>
<proteinExistence type="predicted"/>
<feature type="compositionally biased region" description="Polar residues" evidence="1">
    <location>
        <begin position="31"/>
        <end position="51"/>
    </location>
</feature>
<reference evidence="2" key="3">
    <citation type="submission" date="2022-06" db="UniProtKB">
        <authorList>
            <consortium name="EnsemblPlants"/>
        </authorList>
    </citation>
    <scope>IDENTIFICATION</scope>
</reference>
<protein>
    <submittedName>
        <fullName evidence="2">Uncharacterized protein</fullName>
    </submittedName>
</protein>
<feature type="region of interest" description="Disordered" evidence="1">
    <location>
        <begin position="1"/>
        <end position="53"/>
    </location>
</feature>
<dbReference type="Proteomes" id="UP000015106">
    <property type="component" value="Chromosome 7"/>
</dbReference>
<dbReference type="Gramene" id="TuG1812G0700005914.01.T01">
    <property type="protein sequence ID" value="TuG1812G0700005914.01.T01"/>
    <property type="gene ID" value="TuG1812G0700005914.01"/>
</dbReference>
<reference evidence="2" key="2">
    <citation type="submission" date="2018-03" db="EMBL/GenBank/DDBJ databases">
        <title>The Triticum urartu genome reveals the dynamic nature of wheat genome evolution.</title>
        <authorList>
            <person name="Ling H."/>
            <person name="Ma B."/>
            <person name="Shi X."/>
            <person name="Liu H."/>
            <person name="Dong L."/>
            <person name="Sun H."/>
            <person name="Cao Y."/>
            <person name="Gao Q."/>
            <person name="Zheng S."/>
            <person name="Li Y."/>
            <person name="Yu Y."/>
            <person name="Du H."/>
            <person name="Qi M."/>
            <person name="Li Y."/>
            <person name="Yu H."/>
            <person name="Cui Y."/>
            <person name="Wang N."/>
            <person name="Chen C."/>
            <person name="Wu H."/>
            <person name="Zhao Y."/>
            <person name="Zhang J."/>
            <person name="Li Y."/>
            <person name="Zhou W."/>
            <person name="Zhang B."/>
            <person name="Hu W."/>
            <person name="Eijk M."/>
            <person name="Tang J."/>
            <person name="Witsenboer H."/>
            <person name="Zhao S."/>
            <person name="Li Z."/>
            <person name="Zhang A."/>
            <person name="Wang D."/>
            <person name="Liang C."/>
        </authorList>
    </citation>
    <scope>NUCLEOTIDE SEQUENCE [LARGE SCALE GENOMIC DNA]</scope>
    <source>
        <strain evidence="2">cv. G1812</strain>
    </source>
</reference>
<organism evidence="2 3">
    <name type="scientific">Triticum urartu</name>
    <name type="common">Red wild einkorn</name>
    <name type="synonym">Crithodium urartu</name>
    <dbReference type="NCBI Taxonomy" id="4572"/>
    <lineage>
        <taxon>Eukaryota</taxon>
        <taxon>Viridiplantae</taxon>
        <taxon>Streptophyta</taxon>
        <taxon>Embryophyta</taxon>
        <taxon>Tracheophyta</taxon>
        <taxon>Spermatophyta</taxon>
        <taxon>Magnoliopsida</taxon>
        <taxon>Liliopsida</taxon>
        <taxon>Poales</taxon>
        <taxon>Poaceae</taxon>
        <taxon>BOP clade</taxon>
        <taxon>Pooideae</taxon>
        <taxon>Triticodae</taxon>
        <taxon>Triticeae</taxon>
        <taxon>Triticinae</taxon>
        <taxon>Triticum</taxon>
    </lineage>
</organism>